<feature type="region of interest" description="Disordered" evidence="1">
    <location>
        <begin position="76"/>
        <end position="120"/>
    </location>
</feature>
<dbReference type="InterPro" id="IPR036691">
    <property type="entry name" value="Endo/exonu/phosph_ase_sf"/>
</dbReference>
<organism evidence="3 4">
    <name type="scientific">Rozella allomycis (strain CSF55)</name>
    <dbReference type="NCBI Taxonomy" id="988480"/>
    <lineage>
        <taxon>Eukaryota</taxon>
        <taxon>Fungi</taxon>
        <taxon>Fungi incertae sedis</taxon>
        <taxon>Cryptomycota</taxon>
        <taxon>Cryptomycota incertae sedis</taxon>
        <taxon>Rozella</taxon>
    </lineage>
</organism>
<name>A0A075AYM5_ROZAC</name>
<feature type="domain" description="Inositol polyphosphate-related phosphatase" evidence="2">
    <location>
        <begin position="166"/>
        <end position="389"/>
    </location>
</feature>
<proteinExistence type="predicted"/>
<dbReference type="STRING" id="988480.A0A075AYM5"/>
<dbReference type="GO" id="GO:0004519">
    <property type="term" value="F:endonuclease activity"/>
    <property type="evidence" value="ECO:0007669"/>
    <property type="project" value="UniProtKB-KW"/>
</dbReference>
<dbReference type="SMART" id="SM00128">
    <property type="entry name" value="IPPc"/>
    <property type="match status" value="1"/>
</dbReference>
<dbReference type="OrthoDB" id="7862313at2759"/>
<dbReference type="SUPFAM" id="SSF56219">
    <property type="entry name" value="DNase I-like"/>
    <property type="match status" value="1"/>
</dbReference>
<evidence type="ECO:0000256" key="1">
    <source>
        <dbReference type="SAM" id="MobiDB-lite"/>
    </source>
</evidence>
<evidence type="ECO:0000313" key="3">
    <source>
        <dbReference type="EMBL" id="EPZ33624.1"/>
    </source>
</evidence>
<evidence type="ECO:0000313" key="4">
    <source>
        <dbReference type="Proteomes" id="UP000030755"/>
    </source>
</evidence>
<keyword evidence="4" id="KW-1185">Reference proteome</keyword>
<gene>
    <name evidence="3" type="ORF">O9G_000399</name>
</gene>
<keyword evidence="3" id="KW-0269">Exonuclease</keyword>
<accession>A0A075AYM5</accession>
<reference evidence="3 4" key="1">
    <citation type="journal article" date="2013" name="Curr. Biol.">
        <title>Shared signatures of parasitism and phylogenomics unite Cryptomycota and microsporidia.</title>
        <authorList>
            <person name="James T.Y."/>
            <person name="Pelin A."/>
            <person name="Bonen L."/>
            <person name="Ahrendt S."/>
            <person name="Sain D."/>
            <person name="Corradi N."/>
            <person name="Stajich J.E."/>
        </authorList>
    </citation>
    <scope>NUCLEOTIDE SEQUENCE [LARGE SCALE GENOMIC DNA]</scope>
    <source>
        <strain evidence="3 4">CSF55</strain>
    </source>
</reference>
<dbReference type="InterPro" id="IPR046985">
    <property type="entry name" value="IP5"/>
</dbReference>
<evidence type="ECO:0000259" key="2">
    <source>
        <dbReference type="SMART" id="SM00128"/>
    </source>
</evidence>
<dbReference type="EMBL" id="KE561047">
    <property type="protein sequence ID" value="EPZ33624.1"/>
    <property type="molecule type" value="Genomic_DNA"/>
</dbReference>
<dbReference type="PANTHER" id="PTHR11200:SF300">
    <property type="entry name" value="TYPE II INOSITOL 1,4,5-TRISPHOSPHATE 5-PHOSPHATASE"/>
    <property type="match status" value="1"/>
</dbReference>
<protein>
    <submittedName>
        <fullName evidence="3">Endonuclease/exonuclease/phosphatase domain-containing protein</fullName>
    </submittedName>
</protein>
<dbReference type="Gene3D" id="3.60.10.10">
    <property type="entry name" value="Endonuclease/exonuclease/phosphatase"/>
    <property type="match status" value="1"/>
</dbReference>
<dbReference type="Proteomes" id="UP000030755">
    <property type="component" value="Unassembled WGS sequence"/>
</dbReference>
<keyword evidence="3" id="KW-0540">Nuclease</keyword>
<dbReference type="GO" id="GO:0004439">
    <property type="term" value="F:phosphatidylinositol-4,5-bisphosphate 5-phosphatase activity"/>
    <property type="evidence" value="ECO:0007669"/>
    <property type="project" value="TreeGrafter"/>
</dbReference>
<keyword evidence="3" id="KW-0255">Endonuclease</keyword>
<dbReference type="GO" id="GO:0046856">
    <property type="term" value="P:phosphatidylinositol dephosphorylation"/>
    <property type="evidence" value="ECO:0007669"/>
    <property type="project" value="InterPro"/>
</dbReference>
<dbReference type="GO" id="GO:0004527">
    <property type="term" value="F:exonuclease activity"/>
    <property type="evidence" value="ECO:0007669"/>
    <property type="project" value="UniProtKB-KW"/>
</dbReference>
<dbReference type="HOGENOM" id="CLU_694741_0_0_1"/>
<dbReference type="AlphaFoldDB" id="A0A075AYM5"/>
<dbReference type="InterPro" id="IPR000300">
    <property type="entry name" value="IPPc"/>
</dbReference>
<dbReference type="PANTHER" id="PTHR11200">
    <property type="entry name" value="INOSITOL 5-PHOSPHATASE"/>
    <property type="match status" value="1"/>
</dbReference>
<dbReference type="Pfam" id="PF22669">
    <property type="entry name" value="Exo_endo_phos2"/>
    <property type="match status" value="1"/>
</dbReference>
<feature type="compositionally biased region" description="Basic and acidic residues" evidence="1">
    <location>
        <begin position="103"/>
        <end position="119"/>
    </location>
</feature>
<sequence>MLNIIQRTILILITNNEDENSVEHILDDNLVLSVAASQDPILLKIQDKIKKSIIEWKSKEDLNLFLQTSKSLINNNESSEVNIPNPDPIFSVEGNQRTSTPLAEEKKIRQSESDNDLSKKSNPFIPVSNATFDITKDEKDLFLKLIKDGYVTRELKEMEQEFTSKRNAKILIGTWNVNGKPPLGESLGPWLRQSTEPDLVILGFQELDLSAEAFLLKESARESEWTAAVDEGLKSTYRSRYRRVASKILVGMLLLIFSKMEHVSSINDIVYSSIGCGILGMMGNKGAVGIRLRFYDSYLCFVNSHLAAGTEQVARRNQDFSDISKKMMFTLPIQGSSIYSQQYYNRWLSNISTNEVIANGNNVDYSIYTCDILFWMGDLNYRIALGDVQVKAMIEYN</sequence>
<keyword evidence="3" id="KW-0378">Hydrolase</keyword>